<evidence type="ECO:0000313" key="1">
    <source>
        <dbReference type="EMBL" id="KKN81110.1"/>
    </source>
</evidence>
<protein>
    <submittedName>
        <fullName evidence="1">Uncharacterized protein</fullName>
    </submittedName>
</protein>
<dbReference type="EMBL" id="LAZR01000220">
    <property type="protein sequence ID" value="KKN81110.1"/>
    <property type="molecule type" value="Genomic_DNA"/>
</dbReference>
<proteinExistence type="predicted"/>
<organism evidence="1">
    <name type="scientific">marine sediment metagenome</name>
    <dbReference type="NCBI Taxonomy" id="412755"/>
    <lineage>
        <taxon>unclassified sequences</taxon>
        <taxon>metagenomes</taxon>
        <taxon>ecological metagenomes</taxon>
    </lineage>
</organism>
<name>A0A0F9TIL7_9ZZZZ</name>
<reference evidence="1" key="1">
    <citation type="journal article" date="2015" name="Nature">
        <title>Complex archaea that bridge the gap between prokaryotes and eukaryotes.</title>
        <authorList>
            <person name="Spang A."/>
            <person name="Saw J.H."/>
            <person name="Jorgensen S.L."/>
            <person name="Zaremba-Niedzwiedzka K."/>
            <person name="Martijn J."/>
            <person name="Lind A.E."/>
            <person name="van Eijk R."/>
            <person name="Schleper C."/>
            <person name="Guy L."/>
            <person name="Ettema T.J."/>
        </authorList>
    </citation>
    <scope>NUCLEOTIDE SEQUENCE</scope>
</reference>
<comment type="caution">
    <text evidence="1">The sequence shown here is derived from an EMBL/GenBank/DDBJ whole genome shotgun (WGS) entry which is preliminary data.</text>
</comment>
<dbReference type="AlphaFoldDB" id="A0A0F9TIL7"/>
<sequence length="67" mass="7273">MCPPTKANAAAWLPIILAFGGIIAWGAQTNNKVERLETDMAAVANALPEIQESLTRIETVLDIRRTP</sequence>
<gene>
    <name evidence="1" type="ORF">LCGC14_0323290</name>
</gene>
<accession>A0A0F9TIL7</accession>